<dbReference type="InterPro" id="IPR006530">
    <property type="entry name" value="YD"/>
</dbReference>
<dbReference type="OrthoDB" id="7056038at2"/>
<organism evidence="1 2">
    <name type="scientific">Pseudomonas lundensis</name>
    <dbReference type="NCBI Taxonomy" id="86185"/>
    <lineage>
        <taxon>Bacteria</taxon>
        <taxon>Pseudomonadati</taxon>
        <taxon>Pseudomonadota</taxon>
        <taxon>Gammaproteobacteria</taxon>
        <taxon>Pseudomonadales</taxon>
        <taxon>Pseudomonadaceae</taxon>
        <taxon>Pseudomonas</taxon>
    </lineage>
</organism>
<dbReference type="InterPro" id="IPR022385">
    <property type="entry name" value="Rhs_assc_core"/>
</dbReference>
<reference evidence="1 2" key="1">
    <citation type="submission" date="2017-08" db="EMBL/GenBank/DDBJ databases">
        <title>Genomic and metabolic characterisation of spoilage-associated Pseudomonas species.</title>
        <authorList>
            <person name="Stanborough T."/>
            <person name="Fegan N."/>
            <person name="Powell S.M."/>
            <person name="Singh T."/>
            <person name="Tamplin M.L."/>
            <person name="Chandry P.S."/>
        </authorList>
    </citation>
    <scope>NUCLEOTIDE SEQUENCE [LARGE SCALE GENOMIC DNA]</scope>
    <source>
        <strain evidence="1 2">L1802</strain>
    </source>
</reference>
<gene>
    <name evidence="1" type="ORF">CJF39_00955</name>
</gene>
<dbReference type="EMBL" id="NQKI01000001">
    <property type="protein sequence ID" value="OZY61408.1"/>
    <property type="molecule type" value="Genomic_DNA"/>
</dbReference>
<evidence type="ECO:0000313" key="1">
    <source>
        <dbReference type="EMBL" id="OZY61408.1"/>
    </source>
</evidence>
<sequence>MLMPSSLHHHTPSLTAYDPRALTVRQVAYHRTLPRAQAVPRISSQMWSATGLLLAQWDPRLHTQRQHATVTGSNQNTLYSLSGQPLHSYSVDAGSRWWLRGSAGQVLQSRASRGSQQRHVFDQWLRLTSRHEREAGEPRERCVEVLTYGGTTPEDQAANRSGRLIRHDDPSGTLRYEQYSLKGQLLKEARQFCQSLEPVDWPQAVSERDALLETPRFVTAWQYDAFASVIGQTDAKGHTQHLAYGIDGLLLENALTLKGERRQVLMSQRVYNASAQLESERAANNVSTLAQYAAPDGRLERLLAYREAETTDPLQDLAYEYDRVGNVTKISDGAQPVQWSFNAQVDPVSTYGYDTLYQLIYATGRENANNDATRFLPPCMLFGMKDDTVWRNYRQVYAYDEAGNLLQLRHSVNTGGGYRQRMAVADASNHGVLQEDPGVTPPTPGLGRAFDMNGNQQALSAGQALQWSVANQLRKVTFVQRSDGQNDDEVYRYDASGQRVQKVHTSQASTMTHTRMVRYLPGLEIRHDSATGEQLNVVCVSAGLSSIRVLQWDQGRARTAPETQIRFSLVDLVGSSSLELDGRAQLITQESYYPYGATAWWAARTSLQARYKTIRYSGKEMDASGLYYYGMRYYAPWLQRWISPDPAGTLDGLNRYAMVSNNPVSRIDLYGLNGVSADTRPARVQALDRYLRENFPAIYLKELDTFAYRYSSTQGPHADIIGALRTQGFNFDEMDLYNQSVSLGATRPANILAGLGEVYIASANYFNEMARYLTNPAMHPDNPGPRLWEDIPTMYSAMERSDATTFDPDVSGMSDALSIGRKSAVTLFNQHILRNPGTTETTTYRGQQVSELGLRALEAHAQNKDILRTEQFMSVSDMMSVAKRFAFGTYDTRKVTLKPVMFTVKGTSAMELLSPVNEAERVYPLESTFTIKSAGFSQAVVKAYAPFASHFVLQEVSIPESTRKTRPFMTDPHGSRRH</sequence>
<dbReference type="Gene3D" id="2.180.10.10">
    <property type="entry name" value="RHS repeat-associated core"/>
    <property type="match status" value="1"/>
</dbReference>
<accession>A0A266NFX3</accession>
<dbReference type="InterPro" id="IPR050708">
    <property type="entry name" value="T6SS_VgrG/RHS"/>
</dbReference>
<dbReference type="SUPFAM" id="SSF56399">
    <property type="entry name" value="ADP-ribosylation"/>
    <property type="match status" value="1"/>
</dbReference>
<dbReference type="NCBIfam" id="TIGR03696">
    <property type="entry name" value="Rhs_assc_core"/>
    <property type="match status" value="1"/>
</dbReference>
<comment type="caution">
    <text evidence="1">The sequence shown here is derived from an EMBL/GenBank/DDBJ whole genome shotgun (WGS) entry which is preliminary data.</text>
</comment>
<protein>
    <recommendedName>
        <fullName evidence="3">Insecticidal toxin complex protein TccC</fullName>
    </recommendedName>
</protein>
<proteinExistence type="predicted"/>
<name>A0A266NFX3_9PSED</name>
<evidence type="ECO:0008006" key="3">
    <source>
        <dbReference type="Google" id="ProtNLM"/>
    </source>
</evidence>
<dbReference type="AlphaFoldDB" id="A0A266NFX3"/>
<dbReference type="PANTHER" id="PTHR32305">
    <property type="match status" value="1"/>
</dbReference>
<dbReference type="NCBIfam" id="TIGR01643">
    <property type="entry name" value="YD_repeat_2x"/>
    <property type="match status" value="1"/>
</dbReference>
<dbReference type="PANTHER" id="PTHR32305:SF15">
    <property type="entry name" value="PROTEIN RHSA-RELATED"/>
    <property type="match status" value="1"/>
</dbReference>
<dbReference type="Gene3D" id="3.90.176.10">
    <property type="entry name" value="Toxin ADP-ribosyltransferase, Chain A, domain 1"/>
    <property type="match status" value="1"/>
</dbReference>
<evidence type="ECO:0000313" key="2">
    <source>
        <dbReference type="Proteomes" id="UP000215788"/>
    </source>
</evidence>
<dbReference type="Proteomes" id="UP000215788">
    <property type="component" value="Unassembled WGS sequence"/>
</dbReference>